<dbReference type="HOGENOM" id="CLU_010194_44_3_11"/>
<dbReference type="EMBL" id="AGZR01000004">
    <property type="protein sequence ID" value="EPD33701.1"/>
    <property type="molecule type" value="Genomic_DNA"/>
</dbReference>
<keyword evidence="2" id="KW-0521">NADP</keyword>
<comment type="similarity">
    <text evidence="1">Belongs to the short-chain dehydrogenases/reductases (SDR) family.</text>
</comment>
<name>S2W3K1_9ACTN</name>
<keyword evidence="3" id="KW-0560">Oxidoreductase</keyword>
<dbReference type="PANTHER" id="PTHR24320">
    <property type="entry name" value="RETINOL DEHYDROGENASE"/>
    <property type="match status" value="1"/>
</dbReference>
<dbReference type="PRINTS" id="PR01397">
    <property type="entry name" value="DHBDHDRGNASE"/>
</dbReference>
<dbReference type="PANTHER" id="PTHR24320:SF282">
    <property type="entry name" value="WW DOMAIN-CONTAINING OXIDOREDUCTASE"/>
    <property type="match status" value="1"/>
</dbReference>
<evidence type="ECO:0000313" key="4">
    <source>
        <dbReference type="EMBL" id="EPD33701.1"/>
    </source>
</evidence>
<dbReference type="RefSeq" id="WP_016455309.1">
    <property type="nucleotide sequence ID" value="NZ_KE150269.1"/>
</dbReference>
<dbReference type="Pfam" id="PF00106">
    <property type="entry name" value="adh_short"/>
    <property type="match status" value="1"/>
</dbReference>
<evidence type="ECO:0000256" key="2">
    <source>
        <dbReference type="ARBA" id="ARBA00022857"/>
    </source>
</evidence>
<dbReference type="Gene3D" id="3.40.50.720">
    <property type="entry name" value="NAD(P)-binding Rossmann-like Domain"/>
    <property type="match status" value="1"/>
</dbReference>
<dbReference type="GO" id="GO:0019290">
    <property type="term" value="P:siderophore biosynthetic process"/>
    <property type="evidence" value="ECO:0007669"/>
    <property type="project" value="InterPro"/>
</dbReference>
<evidence type="ECO:0000256" key="3">
    <source>
        <dbReference type="ARBA" id="ARBA00023002"/>
    </source>
</evidence>
<dbReference type="Proteomes" id="UP000014417">
    <property type="component" value="Unassembled WGS sequence"/>
</dbReference>
<dbReference type="GO" id="GO:0008667">
    <property type="term" value="F:2,3-dihydro-2,3-dihydroxybenzoate dehydrogenase activity"/>
    <property type="evidence" value="ECO:0007669"/>
    <property type="project" value="InterPro"/>
</dbReference>
<sequence length="312" mass="34429">MSTVIISGATSGVGLHTAVSLAAAGYDIIVTYRDDAGKRRLQTALSGIPSACVHFAHCDFSRLRSVAEAAEQIRNLPIGDVRALLLNAGTYPSGRFSRTADRVEETLAVNVLGQFMLFRELEWMLPRDARVITLASQAHRIRSGWLGASGPSILPPSQLFASDPCDSRLLFRWMHSPSMRYATSKLYCVQLAYEINRRTTFSGYAVDPGIVASTKIYRNYPRVLRGAYWAASPVMEKLGTALSPQQAGDDLAWVAVSDEAESLAGEYVYRRKARVSSPESYNLELSGEVWKTCMRLTENRVSAPTRGRQRNS</sequence>
<reference evidence="4 5" key="1">
    <citation type="submission" date="2013-04" db="EMBL/GenBank/DDBJ databases">
        <title>The Genome Sequence of Propionimicrobium lymphophilum ACS-093-V-SCH5.</title>
        <authorList>
            <consortium name="The Broad Institute Genomics Platform"/>
            <person name="Earl A."/>
            <person name="Ward D."/>
            <person name="Feldgarden M."/>
            <person name="Gevers D."/>
            <person name="Saerens B."/>
            <person name="Vaneechoutte M."/>
            <person name="Walker B."/>
            <person name="Young S."/>
            <person name="Zeng Q."/>
            <person name="Gargeya S."/>
            <person name="Fitzgerald M."/>
            <person name="Haas B."/>
            <person name="Abouelleil A."/>
            <person name="Allen A.W."/>
            <person name="Alvarado L."/>
            <person name="Arachchi H.M."/>
            <person name="Berlin A.M."/>
            <person name="Chapman S.B."/>
            <person name="Gainer-Dewar J."/>
            <person name="Goldberg J."/>
            <person name="Griggs A."/>
            <person name="Gujja S."/>
            <person name="Hansen M."/>
            <person name="Howarth C."/>
            <person name="Imamovic A."/>
            <person name="Ireland A."/>
            <person name="Larimer J."/>
            <person name="McCowan C."/>
            <person name="Murphy C."/>
            <person name="Pearson M."/>
            <person name="Poon T.W."/>
            <person name="Priest M."/>
            <person name="Roberts A."/>
            <person name="Saif S."/>
            <person name="Shea T."/>
            <person name="Sisk P."/>
            <person name="Sykes S."/>
            <person name="Wortman J."/>
            <person name="Nusbaum C."/>
            <person name="Birren B."/>
        </authorList>
    </citation>
    <scope>NUCLEOTIDE SEQUENCE [LARGE SCALE GENOMIC DNA]</scope>
    <source>
        <strain evidence="4 5">ACS-093-V-SCH5</strain>
    </source>
</reference>
<dbReference type="InterPro" id="IPR003560">
    <property type="entry name" value="DHB_DH"/>
</dbReference>
<dbReference type="SUPFAM" id="SSF51735">
    <property type="entry name" value="NAD(P)-binding Rossmann-fold domains"/>
    <property type="match status" value="1"/>
</dbReference>
<comment type="caution">
    <text evidence="4">The sequence shown here is derived from an EMBL/GenBank/DDBJ whole genome shotgun (WGS) entry which is preliminary data.</text>
</comment>
<dbReference type="InterPro" id="IPR002347">
    <property type="entry name" value="SDR_fam"/>
</dbReference>
<dbReference type="OrthoDB" id="4577644at2"/>
<accession>S2W3K1</accession>
<gene>
    <name evidence="4" type="ORF">HMPREF9306_00459</name>
</gene>
<evidence type="ECO:0000256" key="1">
    <source>
        <dbReference type="ARBA" id="ARBA00006484"/>
    </source>
</evidence>
<dbReference type="STRING" id="883161.HMPREF9306_00459"/>
<dbReference type="InterPro" id="IPR036291">
    <property type="entry name" value="NAD(P)-bd_dom_sf"/>
</dbReference>
<organism evidence="4 5">
    <name type="scientific">Propionimicrobium lymphophilum ACS-093-V-SCH5</name>
    <dbReference type="NCBI Taxonomy" id="883161"/>
    <lineage>
        <taxon>Bacteria</taxon>
        <taxon>Bacillati</taxon>
        <taxon>Actinomycetota</taxon>
        <taxon>Actinomycetes</taxon>
        <taxon>Propionibacteriales</taxon>
        <taxon>Propionibacteriaceae</taxon>
        <taxon>Propionimicrobium</taxon>
    </lineage>
</organism>
<dbReference type="AlphaFoldDB" id="S2W3K1"/>
<evidence type="ECO:0000313" key="5">
    <source>
        <dbReference type="Proteomes" id="UP000014417"/>
    </source>
</evidence>
<protein>
    <submittedName>
        <fullName evidence="4">Uncharacterized protein</fullName>
    </submittedName>
</protein>
<proteinExistence type="inferred from homology"/>
<keyword evidence="5" id="KW-1185">Reference proteome</keyword>